<gene>
    <name evidence="1" type="ORF">L6452_18277</name>
</gene>
<dbReference type="Proteomes" id="UP001055879">
    <property type="component" value="Linkage Group LG05"/>
</dbReference>
<organism evidence="1 2">
    <name type="scientific">Arctium lappa</name>
    <name type="common">Greater burdock</name>
    <name type="synonym">Lappa major</name>
    <dbReference type="NCBI Taxonomy" id="4217"/>
    <lineage>
        <taxon>Eukaryota</taxon>
        <taxon>Viridiplantae</taxon>
        <taxon>Streptophyta</taxon>
        <taxon>Embryophyta</taxon>
        <taxon>Tracheophyta</taxon>
        <taxon>Spermatophyta</taxon>
        <taxon>Magnoliopsida</taxon>
        <taxon>eudicotyledons</taxon>
        <taxon>Gunneridae</taxon>
        <taxon>Pentapetalae</taxon>
        <taxon>asterids</taxon>
        <taxon>campanulids</taxon>
        <taxon>Asterales</taxon>
        <taxon>Asteraceae</taxon>
        <taxon>Carduoideae</taxon>
        <taxon>Cardueae</taxon>
        <taxon>Arctiinae</taxon>
        <taxon>Arctium</taxon>
    </lineage>
</organism>
<reference evidence="2" key="1">
    <citation type="journal article" date="2022" name="Mol. Ecol. Resour.">
        <title>The genomes of chicory, endive, great burdock and yacon provide insights into Asteraceae palaeo-polyploidization history and plant inulin production.</title>
        <authorList>
            <person name="Fan W."/>
            <person name="Wang S."/>
            <person name="Wang H."/>
            <person name="Wang A."/>
            <person name="Jiang F."/>
            <person name="Liu H."/>
            <person name="Zhao H."/>
            <person name="Xu D."/>
            <person name="Zhang Y."/>
        </authorList>
    </citation>
    <scope>NUCLEOTIDE SEQUENCE [LARGE SCALE GENOMIC DNA]</scope>
    <source>
        <strain evidence="2">cv. Niubang</strain>
    </source>
</reference>
<evidence type="ECO:0000313" key="2">
    <source>
        <dbReference type="Proteomes" id="UP001055879"/>
    </source>
</evidence>
<sequence length="115" mass="13027">MTGQKSLLTNFTGKYCGTVRFGNDQFSPILGYGDVVHENVTIKKVRYVEGLGHNLFSIGQLCDKDLEVNFKAKSYSVRNEDGKELLVGTRKLNLYTINLSKFQIDNQWKASERTS</sequence>
<name>A0ACB9C5L9_ARCLA</name>
<proteinExistence type="predicted"/>
<evidence type="ECO:0000313" key="1">
    <source>
        <dbReference type="EMBL" id="KAI3729616.1"/>
    </source>
</evidence>
<reference evidence="1 2" key="2">
    <citation type="journal article" date="2022" name="Mol. Ecol. Resour.">
        <title>The genomes of chicory, endive, great burdock and yacon provide insights into Asteraceae paleo-polyploidization history and plant inulin production.</title>
        <authorList>
            <person name="Fan W."/>
            <person name="Wang S."/>
            <person name="Wang H."/>
            <person name="Wang A."/>
            <person name="Jiang F."/>
            <person name="Liu H."/>
            <person name="Zhao H."/>
            <person name="Xu D."/>
            <person name="Zhang Y."/>
        </authorList>
    </citation>
    <scope>NUCLEOTIDE SEQUENCE [LARGE SCALE GENOMIC DNA]</scope>
    <source>
        <strain evidence="2">cv. Niubang</strain>
    </source>
</reference>
<dbReference type="EMBL" id="CM042051">
    <property type="protein sequence ID" value="KAI3729616.1"/>
    <property type="molecule type" value="Genomic_DNA"/>
</dbReference>
<comment type="caution">
    <text evidence="1">The sequence shown here is derived from an EMBL/GenBank/DDBJ whole genome shotgun (WGS) entry which is preliminary data.</text>
</comment>
<protein>
    <submittedName>
        <fullName evidence="1">Uncharacterized protein</fullName>
    </submittedName>
</protein>
<accession>A0ACB9C5L9</accession>
<keyword evidence="2" id="KW-1185">Reference proteome</keyword>